<evidence type="ECO:0000256" key="1">
    <source>
        <dbReference type="ARBA" id="ARBA00006611"/>
    </source>
</evidence>
<dbReference type="OrthoDB" id="9810761at2"/>
<dbReference type="SMART" id="SM00382">
    <property type="entry name" value="AAA"/>
    <property type="match status" value="1"/>
</dbReference>
<feature type="domain" description="AAA+ ATPase" evidence="2">
    <location>
        <begin position="142"/>
        <end position="263"/>
    </location>
</feature>
<accession>A0A8G2BME7</accession>
<sequence length="326" mass="36331">MTQNEVSDRGARALYETLAKYLPYIDDPEITDVYLNDDGGLWTQRWGGWPLLVEERFSISAAESILRLVAGQSGQEVTTKSPRLAAELPDGTRLQGFIPPVTTRPVFVLRLHRQTNISLGDYVSQEFMTAEAANWIRAALKERRNILIAGPTGTGKTTLANAILKELEQSYDRVAILEDMRELRCPAPNTLSLRSSAAVGLRQLVQDVLRVKPDRIVVGEIRSGIVARELLNAWNTGHPGGLATIHADSAMDALRRLEHLLSEEYQVPPRHLVGRAIQEVLFIGRRSARPYLGSRVTVGWDEEADTYRTEVRRDRSPLAQSLGTDS</sequence>
<evidence type="ECO:0000313" key="3">
    <source>
        <dbReference type="EMBL" id="SDG53908.1"/>
    </source>
</evidence>
<dbReference type="PANTHER" id="PTHR30486">
    <property type="entry name" value="TWITCHING MOTILITY PROTEIN PILT"/>
    <property type="match status" value="1"/>
</dbReference>
<dbReference type="EMBL" id="FNBW01000021">
    <property type="protein sequence ID" value="SDG53908.1"/>
    <property type="molecule type" value="Genomic_DNA"/>
</dbReference>
<dbReference type="Gene3D" id="3.40.50.300">
    <property type="entry name" value="P-loop containing nucleotide triphosphate hydrolases"/>
    <property type="match status" value="1"/>
</dbReference>
<reference evidence="3 4" key="1">
    <citation type="submission" date="2016-10" db="EMBL/GenBank/DDBJ databases">
        <authorList>
            <person name="Varghese N."/>
            <person name="Submissions S."/>
        </authorList>
    </citation>
    <scope>NUCLEOTIDE SEQUENCE [LARGE SCALE GENOMIC DNA]</scope>
    <source>
        <strain evidence="3 4">DSM 18839</strain>
    </source>
</reference>
<dbReference type="CDD" id="cd01130">
    <property type="entry name" value="VirB11-like_ATPase"/>
    <property type="match status" value="1"/>
</dbReference>
<dbReference type="InterPro" id="IPR001482">
    <property type="entry name" value="T2SS/T4SS_dom"/>
</dbReference>
<proteinExistence type="inferred from homology"/>
<dbReference type="Proteomes" id="UP000198615">
    <property type="component" value="Unassembled WGS sequence"/>
</dbReference>
<evidence type="ECO:0000313" key="4">
    <source>
        <dbReference type="Proteomes" id="UP000198615"/>
    </source>
</evidence>
<keyword evidence="4" id="KW-1185">Reference proteome</keyword>
<dbReference type="Gene3D" id="3.30.450.90">
    <property type="match status" value="1"/>
</dbReference>
<dbReference type="RefSeq" id="WP_093154382.1">
    <property type="nucleotide sequence ID" value="NZ_FNBW01000021.1"/>
</dbReference>
<evidence type="ECO:0000259" key="2">
    <source>
        <dbReference type="SMART" id="SM00382"/>
    </source>
</evidence>
<dbReference type="PANTHER" id="PTHR30486:SF6">
    <property type="entry name" value="TYPE IV PILUS RETRACTATION ATPASE PILT"/>
    <property type="match status" value="1"/>
</dbReference>
<dbReference type="InterPro" id="IPR027417">
    <property type="entry name" value="P-loop_NTPase"/>
</dbReference>
<comment type="caution">
    <text evidence="3">The sequence shown here is derived from an EMBL/GenBank/DDBJ whole genome shotgun (WGS) entry which is preliminary data.</text>
</comment>
<dbReference type="InterPro" id="IPR003593">
    <property type="entry name" value="AAA+_ATPase"/>
</dbReference>
<dbReference type="Pfam" id="PF00437">
    <property type="entry name" value="T2SSE"/>
    <property type="match status" value="1"/>
</dbReference>
<dbReference type="AlphaFoldDB" id="A0A8G2BME7"/>
<comment type="similarity">
    <text evidence="1">Belongs to the GSP E family.</text>
</comment>
<organism evidence="3 4">
    <name type="scientific">Thalassobaculum litoreum DSM 18839</name>
    <dbReference type="NCBI Taxonomy" id="1123362"/>
    <lineage>
        <taxon>Bacteria</taxon>
        <taxon>Pseudomonadati</taxon>
        <taxon>Pseudomonadota</taxon>
        <taxon>Alphaproteobacteria</taxon>
        <taxon>Rhodospirillales</taxon>
        <taxon>Thalassobaculaceae</taxon>
        <taxon>Thalassobaculum</taxon>
    </lineage>
</organism>
<dbReference type="SUPFAM" id="SSF52540">
    <property type="entry name" value="P-loop containing nucleoside triphosphate hydrolases"/>
    <property type="match status" value="1"/>
</dbReference>
<dbReference type="GO" id="GO:0016887">
    <property type="term" value="F:ATP hydrolysis activity"/>
    <property type="evidence" value="ECO:0007669"/>
    <property type="project" value="InterPro"/>
</dbReference>
<name>A0A8G2BME7_9PROT</name>
<dbReference type="InterPro" id="IPR050921">
    <property type="entry name" value="T4SS_GSP_E_ATPase"/>
</dbReference>
<protein>
    <submittedName>
        <fullName evidence="3">Type IV secretion system protein VirB11</fullName>
    </submittedName>
</protein>
<gene>
    <name evidence="3" type="ORF">SAMN05660686_04763</name>
</gene>